<dbReference type="SMART" id="SM01326">
    <property type="entry name" value="PTEN_C2"/>
    <property type="match status" value="1"/>
</dbReference>
<evidence type="ECO:0008006" key="12">
    <source>
        <dbReference type="Google" id="ProtNLM"/>
    </source>
</evidence>
<dbReference type="InterPro" id="IPR014020">
    <property type="entry name" value="Tensin_C2-dom"/>
</dbReference>
<dbReference type="PROSITE" id="PS51456">
    <property type="entry name" value="MYOSIN_MOTOR"/>
    <property type="match status" value="1"/>
</dbReference>
<feature type="compositionally biased region" description="Basic residues" evidence="7">
    <location>
        <begin position="653"/>
        <end position="662"/>
    </location>
</feature>
<keyword evidence="4 6" id="KW-0505">Motor protein</keyword>
<feature type="region of interest" description="Disordered" evidence="7">
    <location>
        <begin position="1484"/>
        <end position="1506"/>
    </location>
</feature>
<evidence type="ECO:0000256" key="2">
    <source>
        <dbReference type="ARBA" id="ARBA00022840"/>
    </source>
</evidence>
<dbReference type="PANTHER" id="PTHR13140:SF845">
    <property type="entry name" value="MYOSIN-LIKE PROTEIN"/>
    <property type="match status" value="1"/>
</dbReference>
<evidence type="ECO:0000256" key="7">
    <source>
        <dbReference type="SAM" id="MobiDB-lite"/>
    </source>
</evidence>
<dbReference type="GO" id="GO:0005737">
    <property type="term" value="C:cytoplasm"/>
    <property type="evidence" value="ECO:0007669"/>
    <property type="project" value="TreeGrafter"/>
</dbReference>
<evidence type="ECO:0000256" key="1">
    <source>
        <dbReference type="ARBA" id="ARBA00022741"/>
    </source>
</evidence>
<dbReference type="InterPro" id="IPR036961">
    <property type="entry name" value="Kinesin_motor_dom_sf"/>
</dbReference>
<dbReference type="CDD" id="cd00124">
    <property type="entry name" value="MYSc"/>
    <property type="match status" value="1"/>
</dbReference>
<dbReference type="Gene3D" id="1.20.5.4820">
    <property type="match status" value="1"/>
</dbReference>
<dbReference type="Proteomes" id="UP000290189">
    <property type="component" value="Unassembled WGS sequence"/>
</dbReference>
<feature type="domain" description="Myosin motor" evidence="9">
    <location>
        <begin position="79"/>
        <end position="795"/>
    </location>
</feature>
<feature type="region of interest" description="Disordered" evidence="7">
    <location>
        <begin position="637"/>
        <end position="663"/>
    </location>
</feature>
<evidence type="ECO:0000256" key="6">
    <source>
        <dbReference type="PROSITE-ProRule" id="PRU00782"/>
    </source>
</evidence>
<feature type="compositionally biased region" description="Low complexity" evidence="7">
    <location>
        <begin position="449"/>
        <end position="459"/>
    </location>
</feature>
<dbReference type="SUPFAM" id="SSF52799">
    <property type="entry name" value="(Phosphotyrosine protein) phosphatases II"/>
    <property type="match status" value="1"/>
</dbReference>
<keyword evidence="10" id="KW-0496">Mitochondrion</keyword>
<dbReference type="Gene3D" id="1.10.10.820">
    <property type="match status" value="1"/>
</dbReference>
<dbReference type="Gene3D" id="1.20.120.720">
    <property type="entry name" value="Myosin VI head, motor domain, U50 subdomain"/>
    <property type="match status" value="1"/>
</dbReference>
<dbReference type="InterPro" id="IPR001609">
    <property type="entry name" value="Myosin_head_motor_dom-like"/>
</dbReference>
<gene>
    <name evidence="10" type="ORF">PLBR_LOCUS7113</name>
</gene>
<dbReference type="GO" id="GO:0016459">
    <property type="term" value="C:myosin complex"/>
    <property type="evidence" value="ECO:0007669"/>
    <property type="project" value="UniProtKB-KW"/>
</dbReference>
<dbReference type="GO" id="GO:0016020">
    <property type="term" value="C:membrane"/>
    <property type="evidence" value="ECO:0007669"/>
    <property type="project" value="TreeGrafter"/>
</dbReference>
<accession>A0A3P3YI76</accession>
<dbReference type="PANTHER" id="PTHR13140">
    <property type="entry name" value="MYOSIN"/>
    <property type="match status" value="1"/>
</dbReference>
<evidence type="ECO:0000259" key="9">
    <source>
        <dbReference type="PROSITE" id="PS51456"/>
    </source>
</evidence>
<name>A0A3P3YI76_PLABS</name>
<dbReference type="SUPFAM" id="SSF52540">
    <property type="entry name" value="P-loop containing nucleoside triphosphate hydrolases"/>
    <property type="match status" value="1"/>
</dbReference>
<dbReference type="SMART" id="SM00242">
    <property type="entry name" value="MYSc"/>
    <property type="match status" value="1"/>
</dbReference>
<dbReference type="Gene3D" id="2.60.40.1110">
    <property type="match status" value="1"/>
</dbReference>
<organism evidence="10 11">
    <name type="scientific">Plasmodiophora brassicae</name>
    <name type="common">Clubroot disease agent</name>
    <dbReference type="NCBI Taxonomy" id="37360"/>
    <lineage>
        <taxon>Eukaryota</taxon>
        <taxon>Sar</taxon>
        <taxon>Rhizaria</taxon>
        <taxon>Endomyxa</taxon>
        <taxon>Phytomyxea</taxon>
        <taxon>Plasmodiophorida</taxon>
        <taxon>Plasmodiophoridae</taxon>
        <taxon>Plasmodiophora</taxon>
    </lineage>
</organism>
<dbReference type="InterPro" id="IPR029021">
    <property type="entry name" value="Prot-tyrosine_phosphatase-like"/>
</dbReference>
<keyword evidence="5 6" id="KW-0009">Actin-binding</keyword>
<evidence type="ECO:0000256" key="3">
    <source>
        <dbReference type="ARBA" id="ARBA00023123"/>
    </source>
</evidence>
<dbReference type="GO" id="GO:0051015">
    <property type="term" value="F:actin filament binding"/>
    <property type="evidence" value="ECO:0007669"/>
    <property type="project" value="TreeGrafter"/>
</dbReference>
<dbReference type="GO" id="GO:0000146">
    <property type="term" value="F:microfilament motor activity"/>
    <property type="evidence" value="ECO:0007669"/>
    <property type="project" value="TreeGrafter"/>
</dbReference>
<dbReference type="EMBL" id="OVEO01000012">
    <property type="protein sequence ID" value="SPQ99898.1"/>
    <property type="molecule type" value="Genomic_DNA"/>
</dbReference>
<dbReference type="InterPro" id="IPR027417">
    <property type="entry name" value="P-loop_NTPase"/>
</dbReference>
<dbReference type="SUPFAM" id="SSF49562">
    <property type="entry name" value="C2 domain (Calcium/lipid-binding domain, CaLB)"/>
    <property type="match status" value="1"/>
</dbReference>
<evidence type="ECO:0000256" key="4">
    <source>
        <dbReference type="ARBA" id="ARBA00023175"/>
    </source>
</evidence>
<evidence type="ECO:0000259" key="8">
    <source>
        <dbReference type="PROSITE" id="PS51181"/>
    </source>
</evidence>
<feature type="region of interest" description="Disordered" evidence="7">
    <location>
        <begin position="447"/>
        <end position="466"/>
    </location>
</feature>
<dbReference type="GO" id="GO:0005524">
    <property type="term" value="F:ATP binding"/>
    <property type="evidence" value="ECO:0007669"/>
    <property type="project" value="UniProtKB-UniRule"/>
</dbReference>
<dbReference type="Gene3D" id="3.40.850.10">
    <property type="entry name" value="Kinesin motor domain"/>
    <property type="match status" value="1"/>
</dbReference>
<evidence type="ECO:0000313" key="11">
    <source>
        <dbReference type="Proteomes" id="UP000290189"/>
    </source>
</evidence>
<dbReference type="PRINTS" id="PR00193">
    <property type="entry name" value="MYOSINHEAVY"/>
</dbReference>
<proteinExistence type="inferred from homology"/>
<dbReference type="Pfam" id="PF00063">
    <property type="entry name" value="Myosin_head"/>
    <property type="match status" value="1"/>
</dbReference>
<evidence type="ECO:0000313" key="10">
    <source>
        <dbReference type="EMBL" id="SPQ99898.1"/>
    </source>
</evidence>
<reference evidence="10 11" key="1">
    <citation type="submission" date="2018-03" db="EMBL/GenBank/DDBJ databases">
        <authorList>
            <person name="Fogelqvist J."/>
        </authorList>
    </citation>
    <scope>NUCLEOTIDE SEQUENCE [LARGE SCALE GENOMIC DNA]</scope>
</reference>
<dbReference type="Pfam" id="PF10409">
    <property type="entry name" value="PTEN_C2"/>
    <property type="match status" value="1"/>
</dbReference>
<feature type="region of interest" description="Disordered" evidence="7">
    <location>
        <begin position="1203"/>
        <end position="1240"/>
    </location>
</feature>
<geneLocation type="mitochondrion" evidence="10"/>
<keyword evidence="2 6" id="KW-0067">ATP-binding</keyword>
<feature type="region of interest" description="Actin-binding" evidence="6">
    <location>
        <begin position="672"/>
        <end position="694"/>
    </location>
</feature>
<dbReference type="GO" id="GO:0007015">
    <property type="term" value="P:actin filament organization"/>
    <property type="evidence" value="ECO:0007669"/>
    <property type="project" value="TreeGrafter"/>
</dbReference>
<keyword evidence="1 6" id="KW-0547">Nucleotide-binding</keyword>
<dbReference type="InterPro" id="IPR029023">
    <property type="entry name" value="Tensin_phosphatase"/>
</dbReference>
<dbReference type="Gene3D" id="1.20.58.530">
    <property type="match status" value="1"/>
</dbReference>
<protein>
    <recommendedName>
        <fullName evidence="12">Myosin motor domain-containing protein</fullName>
    </recommendedName>
</protein>
<comment type="similarity">
    <text evidence="6">Belongs to the TRAFAC class myosin-kinesin ATPase superfamily. Myosin family.</text>
</comment>
<evidence type="ECO:0000256" key="5">
    <source>
        <dbReference type="ARBA" id="ARBA00023203"/>
    </source>
</evidence>
<keyword evidence="3 6" id="KW-0518">Myosin</keyword>
<dbReference type="Gene3D" id="3.90.190.10">
    <property type="entry name" value="Protein tyrosine phosphatase superfamily"/>
    <property type="match status" value="1"/>
</dbReference>
<dbReference type="PROSITE" id="PS51181">
    <property type="entry name" value="PPASE_TENSIN"/>
    <property type="match status" value="1"/>
</dbReference>
<sequence length="1506" mass="166038">MAGGAPSSPSMYWAPDPQHVYVKARVLGPTANPPVGSPSDLVDVAVVHDDGGNATDNAPTRAVPMSSLISVGADTGPLHDVTDLTLLDRVNAPSLLATLRQRFHHAQVYTAAGSTLLSVNPFRLIDGMYEGPAVDTYLSGSSTPHIFGTTAQCYQRMRRDGTAQSLIICGDSGSGKTEAAKYALQFLAVLSANAAATNVTEHEVAARIQKRVVECNPVLEAFGNARTLRNDNSSRFGKYLQIHMSAGSGEMQDASMSYFMLETSRIVSHSSGERNFHIFYALLGGQPEATLRSTYGLVPRPAAYKFLGGQPGQDAGSAGPAQAHVGDLQEIVDAMEQLGMSGGERQAVLNVLAAILHLGNLEFASDDEGHAVLQTGTHLTWFLKLSTFEDEATRDALIGRRIGQDAHRVYVPVDVDKADSARNALAKEMYARLFRWLIARMNQALQPDSSTAPSNSSFSARPSNARGTTHTIGILDIFGFERFDEYNGFEQICINYCNERLQSIFIERVLSVAEQAVYEREGVPWETITFPDCSPTLAVIDSAPSGVFSMLDDECLIPQGSTQAFFEKVCKAHATSSVFKDDSRKRPLHLTISHYAGDVQYNVGEFLSKNKDRISDDLHDLLEMATSEQVGTIVNSSAAPQEITEEDANSLQTRKKSTKKGKFQAGHFRAQVQHLVTMLNDTSPQFVRCIKPNQRQLPDEFQSPMVFEQLSNAGVLEMVRVRQAGYPIRIPHDTFAYRYRPLGNASATTESIVGTILEDKVDLVESLRGQAAFHLGRTMVFLKDDVYRALESARDLAIARHCIAVQAGTKAYLARLRQKRYYASLGVLQGALSSYAAGRRARNLSRSCLTLQAALQATLHHKQCLKDVAGSKTTSHAVQSPRPASASLVPPTVSWSSVPGLDTIQVTDRVIILVFTTNDIRQIMARLLADHLQPQHVRYRIYNLCLEVDYDISQVPGDQIVQFPFSGHAPCPFQMMIDYCDSMRQWLSTKSSLALIHSKAGKGRSSMMAAAYLLDSGVASTADAALRLFWTRRPDLENESSMTPSQTRYVHYYEEYLSGGRTHDLRRNVCLIGVVLNNIDRTMVPEDNEIWLMIAVQQDDGKVRQKWIRMMTRTATTCTWRLRKVCVLTGDIKVEVLSREKKGKLAKVLVYVCLHAAFVGDCLRFVKADMDKAYKDADHSKFPAGVELVMNFSSSQPTVASAAAPAIDRSSSAHPQPVPDAASDDGSLVHSQLSRPMKSPSMREADALVESLRQGQIPEAVRPWIQSPMRQSIWICEAGRSHFSSFFTRPFTIEALGMLLVQDTGKFCFRNLRLENKRTTSFAASTCAADASWPADVVDRIPWPSTSEVKPAPPLLPAAISSAWAATIAYTRSLDYLSLWDWSNLTYTARRHLRAARFWASQYSTTFKPADMELPSKPISQDDLKVWQASCYRYFLAAEGVLVNAILEKRGNTGAFGMRGASVNRHSWILRTLVIDLGLVPPPRQQRDRKRNFATLQAGSGSGKDD</sequence>
<feature type="binding site" evidence="6">
    <location>
        <begin position="170"/>
        <end position="177"/>
    </location>
    <ligand>
        <name>ATP</name>
        <dbReference type="ChEBI" id="CHEBI:30616"/>
    </ligand>
</feature>
<feature type="domain" description="Phosphatase tensin-type" evidence="8">
    <location>
        <begin position="892"/>
        <end position="1060"/>
    </location>
</feature>
<dbReference type="InterPro" id="IPR035892">
    <property type="entry name" value="C2_domain_sf"/>
</dbReference>